<dbReference type="Pfam" id="PF10404">
    <property type="entry name" value="BHD_2"/>
    <property type="match status" value="1"/>
</dbReference>
<feature type="compositionally biased region" description="Polar residues" evidence="6">
    <location>
        <begin position="944"/>
        <end position="961"/>
    </location>
</feature>
<dbReference type="Gene3D" id="2.20.20.110">
    <property type="entry name" value="Rad4, beta-hairpin domain BHD1"/>
    <property type="match status" value="1"/>
</dbReference>
<keyword evidence="11" id="KW-1185">Reference proteome</keyword>
<dbReference type="Gene3D" id="3.30.60.290">
    <property type="entry name" value="Rad4, beta-hairpin domain BHD2"/>
    <property type="match status" value="1"/>
</dbReference>
<evidence type="ECO:0000313" key="11">
    <source>
        <dbReference type="Proteomes" id="UP000267821"/>
    </source>
</evidence>
<dbReference type="Gene3D" id="3.90.260.10">
    <property type="entry name" value="Transglutaminase-like"/>
    <property type="match status" value="1"/>
</dbReference>
<feature type="domain" description="Rad4 beta-hairpin" evidence="8">
    <location>
        <begin position="519"/>
        <end position="581"/>
    </location>
</feature>
<dbReference type="Gene3D" id="3.30.70.2460">
    <property type="entry name" value="Rad4, beta-hairpin domain BHD3"/>
    <property type="match status" value="1"/>
</dbReference>
<proteinExistence type="inferred from homology"/>
<keyword evidence="4" id="KW-0234">DNA repair</keyword>
<feature type="compositionally biased region" description="Basic and acidic residues" evidence="6">
    <location>
        <begin position="277"/>
        <end position="292"/>
    </location>
</feature>
<dbReference type="SMART" id="SM01032">
    <property type="entry name" value="BHD_3"/>
    <property type="match status" value="1"/>
</dbReference>
<evidence type="ECO:0000256" key="6">
    <source>
        <dbReference type="SAM" id="MobiDB-lite"/>
    </source>
</evidence>
<evidence type="ECO:0000259" key="9">
    <source>
        <dbReference type="SMART" id="SM01032"/>
    </source>
</evidence>
<gene>
    <name evidence="10" type="ORF">L211DRAFT_875353</name>
</gene>
<evidence type="ECO:0000259" key="8">
    <source>
        <dbReference type="SMART" id="SM01031"/>
    </source>
</evidence>
<evidence type="ECO:0000256" key="2">
    <source>
        <dbReference type="ARBA" id="ARBA00009525"/>
    </source>
</evidence>
<dbReference type="SMART" id="SM01030">
    <property type="entry name" value="BHD_1"/>
    <property type="match status" value="1"/>
</dbReference>
<dbReference type="PANTHER" id="PTHR12135">
    <property type="entry name" value="DNA REPAIR PROTEIN XP-C / RAD4"/>
    <property type="match status" value="1"/>
</dbReference>
<dbReference type="InterPro" id="IPR004583">
    <property type="entry name" value="DNA_repair_Rad4"/>
</dbReference>
<dbReference type="SMART" id="SM01031">
    <property type="entry name" value="BHD_2"/>
    <property type="match status" value="1"/>
</dbReference>
<organism evidence="10 11">
    <name type="scientific">Terfezia boudieri ATCC MYA-4762</name>
    <dbReference type="NCBI Taxonomy" id="1051890"/>
    <lineage>
        <taxon>Eukaryota</taxon>
        <taxon>Fungi</taxon>
        <taxon>Dikarya</taxon>
        <taxon>Ascomycota</taxon>
        <taxon>Pezizomycotina</taxon>
        <taxon>Pezizomycetes</taxon>
        <taxon>Pezizales</taxon>
        <taxon>Pezizaceae</taxon>
        <taxon>Terfezia</taxon>
    </lineage>
</organism>
<dbReference type="GO" id="GO:0000111">
    <property type="term" value="C:nucleotide-excision repair factor 2 complex"/>
    <property type="evidence" value="ECO:0007669"/>
    <property type="project" value="TreeGrafter"/>
</dbReference>
<dbReference type="GO" id="GO:0006298">
    <property type="term" value="P:mismatch repair"/>
    <property type="evidence" value="ECO:0007669"/>
    <property type="project" value="TreeGrafter"/>
</dbReference>
<protein>
    <submittedName>
        <fullName evidence="10">Rad4-domain-containing protein</fullName>
    </submittedName>
</protein>
<evidence type="ECO:0000259" key="7">
    <source>
        <dbReference type="SMART" id="SM01030"/>
    </source>
</evidence>
<dbReference type="STRING" id="1051890.A0A3N4LRS1"/>
<comment type="similarity">
    <text evidence="2">Belongs to the XPC family.</text>
</comment>
<dbReference type="InterPro" id="IPR018327">
    <property type="entry name" value="BHD_2"/>
</dbReference>
<dbReference type="Pfam" id="PF10405">
    <property type="entry name" value="BHD_3"/>
    <property type="match status" value="1"/>
</dbReference>
<dbReference type="PANTHER" id="PTHR12135:SF2">
    <property type="entry name" value="DNA REPAIR PROTEIN RAD34"/>
    <property type="match status" value="1"/>
</dbReference>
<feature type="compositionally biased region" description="Polar residues" evidence="6">
    <location>
        <begin position="848"/>
        <end position="865"/>
    </location>
</feature>
<name>A0A3N4LRS1_9PEZI</name>
<dbReference type="InterPro" id="IPR042488">
    <property type="entry name" value="Rad4_BHD3_sf"/>
</dbReference>
<dbReference type="Proteomes" id="UP000267821">
    <property type="component" value="Unassembled WGS sequence"/>
</dbReference>
<dbReference type="Pfam" id="PF03835">
    <property type="entry name" value="Rad4"/>
    <property type="match status" value="1"/>
</dbReference>
<dbReference type="FunFam" id="3.30.70.2460:FF:000001">
    <property type="entry name" value="DNA repair protein Rad4 family"/>
    <property type="match status" value="1"/>
</dbReference>
<feature type="domain" description="Rad4 beta-hairpin" evidence="7">
    <location>
        <begin position="461"/>
        <end position="517"/>
    </location>
</feature>
<comment type="subcellular location">
    <subcellularLocation>
        <location evidence="1">Nucleus</location>
    </subcellularLocation>
</comment>
<feature type="compositionally biased region" description="Low complexity" evidence="6">
    <location>
        <begin position="866"/>
        <end position="880"/>
    </location>
</feature>
<feature type="region of interest" description="Disordered" evidence="6">
    <location>
        <begin position="87"/>
        <end position="109"/>
    </location>
</feature>
<reference evidence="10 11" key="1">
    <citation type="journal article" date="2018" name="Nat. Ecol. Evol.">
        <title>Pezizomycetes genomes reveal the molecular basis of ectomycorrhizal truffle lifestyle.</title>
        <authorList>
            <person name="Murat C."/>
            <person name="Payen T."/>
            <person name="Noel B."/>
            <person name="Kuo A."/>
            <person name="Morin E."/>
            <person name="Chen J."/>
            <person name="Kohler A."/>
            <person name="Krizsan K."/>
            <person name="Balestrini R."/>
            <person name="Da Silva C."/>
            <person name="Montanini B."/>
            <person name="Hainaut M."/>
            <person name="Levati E."/>
            <person name="Barry K.W."/>
            <person name="Belfiori B."/>
            <person name="Cichocki N."/>
            <person name="Clum A."/>
            <person name="Dockter R.B."/>
            <person name="Fauchery L."/>
            <person name="Guy J."/>
            <person name="Iotti M."/>
            <person name="Le Tacon F."/>
            <person name="Lindquist E.A."/>
            <person name="Lipzen A."/>
            <person name="Malagnac F."/>
            <person name="Mello A."/>
            <person name="Molinier V."/>
            <person name="Miyauchi S."/>
            <person name="Poulain J."/>
            <person name="Riccioni C."/>
            <person name="Rubini A."/>
            <person name="Sitrit Y."/>
            <person name="Splivallo R."/>
            <person name="Traeger S."/>
            <person name="Wang M."/>
            <person name="Zifcakova L."/>
            <person name="Wipf D."/>
            <person name="Zambonelli A."/>
            <person name="Paolocci F."/>
            <person name="Nowrousian M."/>
            <person name="Ottonello S."/>
            <person name="Baldrian P."/>
            <person name="Spatafora J.W."/>
            <person name="Henrissat B."/>
            <person name="Nagy L.G."/>
            <person name="Aury J.M."/>
            <person name="Wincker P."/>
            <person name="Grigoriev I.V."/>
            <person name="Bonfante P."/>
            <person name="Martin F.M."/>
        </authorList>
    </citation>
    <scope>NUCLEOTIDE SEQUENCE [LARGE SCALE GENOMIC DNA]</scope>
    <source>
        <strain evidence="10 11">ATCC MYA-4762</strain>
    </source>
</reference>
<dbReference type="OrthoDB" id="300780at2759"/>
<feature type="domain" description="Rad4 beta-hairpin" evidence="9">
    <location>
        <begin position="588"/>
        <end position="662"/>
    </location>
</feature>
<feature type="region of interest" description="Disordered" evidence="6">
    <location>
        <begin position="242"/>
        <end position="309"/>
    </location>
</feature>
<dbReference type="InParanoid" id="A0A3N4LRS1"/>
<dbReference type="InterPro" id="IPR018326">
    <property type="entry name" value="Rad4_beta-hairpin_dom1"/>
</dbReference>
<dbReference type="EMBL" id="ML121537">
    <property type="protein sequence ID" value="RPB25614.1"/>
    <property type="molecule type" value="Genomic_DNA"/>
</dbReference>
<dbReference type="GO" id="GO:0005737">
    <property type="term" value="C:cytoplasm"/>
    <property type="evidence" value="ECO:0007669"/>
    <property type="project" value="TreeGrafter"/>
</dbReference>
<keyword evidence="5" id="KW-0539">Nucleus</keyword>
<evidence type="ECO:0000313" key="10">
    <source>
        <dbReference type="EMBL" id="RPB25614.1"/>
    </source>
</evidence>
<dbReference type="InterPro" id="IPR038765">
    <property type="entry name" value="Papain-like_cys_pep_sf"/>
</dbReference>
<dbReference type="GO" id="GO:0071942">
    <property type="term" value="C:XPC complex"/>
    <property type="evidence" value="ECO:0007669"/>
    <property type="project" value="TreeGrafter"/>
</dbReference>
<evidence type="ECO:0000256" key="3">
    <source>
        <dbReference type="ARBA" id="ARBA00022763"/>
    </source>
</evidence>
<evidence type="ECO:0000256" key="1">
    <source>
        <dbReference type="ARBA" id="ARBA00004123"/>
    </source>
</evidence>
<dbReference type="GO" id="GO:0006289">
    <property type="term" value="P:nucleotide-excision repair"/>
    <property type="evidence" value="ECO:0007669"/>
    <property type="project" value="InterPro"/>
</dbReference>
<sequence length="989" mass="111063">MVVSCCLTSSAKKGEADGNGRTGKKGVSGVERTIRMTAHMLHTQFLLYHGFRRNSWLCDEELQAILFSHLTPGIAGRVEKYHQARQRQLESSQKVQEKGKSKSNGKDTFCVTESTKSESTASDPLVHLLGALIHFWKKRFLINAPGLRKNGYLSMSELAQMLSAKGGLQEGEEGMKASTSERVENLRAYREMARKLEGSRDVGAQFFTALLRALGFEARLVFSLQPLGFRFHECEEDNGNEHLTLGERDASGAGRKNKRGPGSSKKLAGKRKKAPRVKLDAEQSEVSEDKGPESQFEEDEEPMMTEQKSKPIDRDLQYPIFWTEVFSPHTSSWIAVDALVLTKIFSRPDTFCQLEPRGKQAQDSKQVICYVIGYSSDSTAKDITVRYLTKNIIPGKARGFRVPHTVYPIKDSGGNVIRTHKYDWFRSIMRRYSRREDLKDDKDKEEDQILQGVYAEKKTPVNEESILGYKNHPDFILERHLKREEAVEPGKSHVKLFSVGKGEKAKEEKVYRRQDIVVCKTIENWYKAGRVLKEGAQPLKRVKSRAVTLNRRRELEQAAEENNPILQGLYSYEQTKLYDPPPIQDGKVPRNMFGNCDVYVDTMIPEGGVHLSLKGTAKIAKKLGIDYADAVTGFEFKKQRAVPVIDGIVIPAEHEALIRDAWTTAEKERIRKEDIKREQAALALWRKFLMGIRIVKRIQEEYGAEHQGELIDPSSKQPPKQRKDVPTTKAKLMVSPERSQGSIKQVGDSELEGGGFFRTGEEEAHQSLERMSEESGGFFADGSYDNLERGFIQETAQIVHRMGVGFMEEDTKLSRTSFDSECSNGSRHMEASHITPPVIKTLLSANSRRTPQQNQLITSLKSSSTAAVASGESSPSSEDTSAGEEHESNYFLPEKATSIRTSRLNQVCESGNDISSSMGFDAMDVDFEVPRSARNEFGEAEVPNSGSKRSTPAKSMISRPTRQAAAKATRKLRTQSKYFLAGEEEVEEV</sequence>
<feature type="region of interest" description="Disordered" evidence="6">
    <location>
        <begin position="708"/>
        <end position="750"/>
    </location>
</feature>
<evidence type="ECO:0000256" key="5">
    <source>
        <dbReference type="ARBA" id="ARBA00023242"/>
    </source>
</evidence>
<dbReference type="InterPro" id="IPR018328">
    <property type="entry name" value="Rad4_beta-hairpin_dom3"/>
</dbReference>
<feature type="region of interest" description="Disordered" evidence="6">
    <location>
        <begin position="934"/>
        <end position="970"/>
    </location>
</feature>
<dbReference type="SUPFAM" id="SSF54001">
    <property type="entry name" value="Cysteine proteinases"/>
    <property type="match status" value="1"/>
</dbReference>
<evidence type="ECO:0000256" key="4">
    <source>
        <dbReference type="ARBA" id="ARBA00023204"/>
    </source>
</evidence>
<keyword evidence="3" id="KW-0227">DNA damage</keyword>
<dbReference type="AlphaFoldDB" id="A0A3N4LRS1"/>
<dbReference type="GO" id="GO:0003684">
    <property type="term" value="F:damaged DNA binding"/>
    <property type="evidence" value="ECO:0007669"/>
    <property type="project" value="InterPro"/>
</dbReference>
<dbReference type="GO" id="GO:0003697">
    <property type="term" value="F:single-stranded DNA binding"/>
    <property type="evidence" value="ECO:0007669"/>
    <property type="project" value="TreeGrafter"/>
</dbReference>
<feature type="compositionally biased region" description="Basic residues" evidence="6">
    <location>
        <begin position="267"/>
        <end position="276"/>
    </location>
</feature>
<feature type="region of interest" description="Disordered" evidence="6">
    <location>
        <begin position="848"/>
        <end position="894"/>
    </location>
</feature>
<accession>A0A3N4LRS1</accession>
<dbReference type="Pfam" id="PF10403">
    <property type="entry name" value="BHD_1"/>
    <property type="match status" value="1"/>
</dbReference>
<dbReference type="InterPro" id="IPR018325">
    <property type="entry name" value="Rad4/PNGase_transGLS-fold"/>
</dbReference>
<dbReference type="InterPro" id="IPR036985">
    <property type="entry name" value="Transglutaminase-like_sf"/>
</dbReference>